<dbReference type="SMART" id="SM00850">
    <property type="entry name" value="LytTR"/>
    <property type="match status" value="1"/>
</dbReference>
<dbReference type="InterPro" id="IPR001789">
    <property type="entry name" value="Sig_transdc_resp-reg_receiver"/>
</dbReference>
<dbReference type="GO" id="GO:0032993">
    <property type="term" value="C:protein-DNA complex"/>
    <property type="evidence" value="ECO:0007669"/>
    <property type="project" value="TreeGrafter"/>
</dbReference>
<dbReference type="Proteomes" id="UP000480178">
    <property type="component" value="Chromosome"/>
</dbReference>
<dbReference type="AlphaFoldDB" id="A0A6C0GGX0"/>
<dbReference type="InterPro" id="IPR007492">
    <property type="entry name" value="LytTR_DNA-bd_dom"/>
</dbReference>
<dbReference type="InterPro" id="IPR039420">
    <property type="entry name" value="WalR-like"/>
</dbReference>
<evidence type="ECO:0000256" key="1">
    <source>
        <dbReference type="ARBA" id="ARBA00023125"/>
    </source>
</evidence>
<keyword evidence="2" id="KW-0597">Phosphoprotein</keyword>
<dbReference type="SMART" id="SM00448">
    <property type="entry name" value="REC"/>
    <property type="match status" value="1"/>
</dbReference>
<protein>
    <submittedName>
        <fullName evidence="5">Response regulator transcription factor</fullName>
    </submittedName>
</protein>
<dbReference type="GO" id="GO:0006355">
    <property type="term" value="P:regulation of DNA-templated transcription"/>
    <property type="evidence" value="ECO:0007669"/>
    <property type="project" value="TreeGrafter"/>
</dbReference>
<dbReference type="PANTHER" id="PTHR48111">
    <property type="entry name" value="REGULATOR OF RPOS"/>
    <property type="match status" value="1"/>
</dbReference>
<dbReference type="GO" id="GO:0000156">
    <property type="term" value="F:phosphorelay response regulator activity"/>
    <property type="evidence" value="ECO:0007669"/>
    <property type="project" value="TreeGrafter"/>
</dbReference>
<dbReference type="RefSeq" id="WP_162443016.1">
    <property type="nucleotide sequence ID" value="NZ_CP048222.1"/>
</dbReference>
<organism evidence="5 6">
    <name type="scientific">Rhodocytophaga rosea</name>
    <dbReference type="NCBI Taxonomy" id="2704465"/>
    <lineage>
        <taxon>Bacteria</taxon>
        <taxon>Pseudomonadati</taxon>
        <taxon>Bacteroidota</taxon>
        <taxon>Cytophagia</taxon>
        <taxon>Cytophagales</taxon>
        <taxon>Rhodocytophagaceae</taxon>
        <taxon>Rhodocytophaga</taxon>
    </lineage>
</organism>
<dbReference type="Pfam" id="PF04397">
    <property type="entry name" value="LytTR"/>
    <property type="match status" value="1"/>
</dbReference>
<dbReference type="PANTHER" id="PTHR48111:SF17">
    <property type="entry name" value="TRANSCRIPTIONAL REGULATORY PROTEIN YPDB"/>
    <property type="match status" value="1"/>
</dbReference>
<accession>A0A6C0GGX0</accession>
<proteinExistence type="predicted"/>
<dbReference type="KEGG" id="rhoz:GXP67_10085"/>
<feature type="modified residue" description="4-aspartylphosphate" evidence="2">
    <location>
        <position position="60"/>
    </location>
</feature>
<evidence type="ECO:0000313" key="5">
    <source>
        <dbReference type="EMBL" id="QHT66972.1"/>
    </source>
</evidence>
<keyword evidence="1" id="KW-0238">DNA-binding</keyword>
<feature type="domain" description="Response regulatory" evidence="3">
    <location>
        <begin position="9"/>
        <end position="120"/>
    </location>
</feature>
<evidence type="ECO:0000313" key="6">
    <source>
        <dbReference type="Proteomes" id="UP000480178"/>
    </source>
</evidence>
<dbReference type="GO" id="GO:0000976">
    <property type="term" value="F:transcription cis-regulatory region binding"/>
    <property type="evidence" value="ECO:0007669"/>
    <property type="project" value="TreeGrafter"/>
</dbReference>
<evidence type="ECO:0000259" key="4">
    <source>
        <dbReference type="PROSITE" id="PS50930"/>
    </source>
</evidence>
<dbReference type="SUPFAM" id="SSF52172">
    <property type="entry name" value="CheY-like"/>
    <property type="match status" value="1"/>
</dbReference>
<dbReference type="GO" id="GO:0005829">
    <property type="term" value="C:cytosol"/>
    <property type="evidence" value="ECO:0007669"/>
    <property type="project" value="TreeGrafter"/>
</dbReference>
<name>A0A6C0GGX0_9BACT</name>
<sequence length="247" mass="28536">MNKANVKLKVLLVDDEPYALDILERYLQHFDEMEITAKCSNALQAFQILQKSTIDLLFLDIKMPGLQGTELIRSLKNPPKVIFTTAFQDYAVEGFELNAVDYLLKPVSFPRFLKAIDKVFALLSIKKANKSSYQINQNHIHAQDAFVYLKVERKTVKINVADIVWIESQGDYIKVKLKEKVMVSKHKISLLEELLPEDQFIRIHRSYIVSIAKIESFHSNFVEVQGIQLPIGRSYKEECINRFKTNS</sequence>
<dbReference type="PROSITE" id="PS50930">
    <property type="entry name" value="HTH_LYTTR"/>
    <property type="match status" value="1"/>
</dbReference>
<dbReference type="Pfam" id="PF00072">
    <property type="entry name" value="Response_reg"/>
    <property type="match status" value="1"/>
</dbReference>
<dbReference type="Gene3D" id="3.40.50.2300">
    <property type="match status" value="1"/>
</dbReference>
<reference evidence="5 6" key="1">
    <citation type="submission" date="2020-01" db="EMBL/GenBank/DDBJ databases">
        <authorList>
            <person name="Kim M.K."/>
        </authorList>
    </citation>
    <scope>NUCLEOTIDE SEQUENCE [LARGE SCALE GENOMIC DNA]</scope>
    <source>
        <strain evidence="5 6">172606-1</strain>
    </source>
</reference>
<feature type="domain" description="HTH LytTR-type" evidence="4">
    <location>
        <begin position="147"/>
        <end position="216"/>
    </location>
</feature>
<gene>
    <name evidence="5" type="ORF">GXP67_10085</name>
</gene>
<dbReference type="EMBL" id="CP048222">
    <property type="protein sequence ID" value="QHT66972.1"/>
    <property type="molecule type" value="Genomic_DNA"/>
</dbReference>
<dbReference type="PROSITE" id="PS50110">
    <property type="entry name" value="RESPONSE_REGULATORY"/>
    <property type="match status" value="1"/>
</dbReference>
<keyword evidence="6" id="KW-1185">Reference proteome</keyword>
<dbReference type="Gene3D" id="2.40.50.1020">
    <property type="entry name" value="LytTr DNA-binding domain"/>
    <property type="match status" value="1"/>
</dbReference>
<dbReference type="InterPro" id="IPR011006">
    <property type="entry name" value="CheY-like_superfamily"/>
</dbReference>
<evidence type="ECO:0000259" key="3">
    <source>
        <dbReference type="PROSITE" id="PS50110"/>
    </source>
</evidence>
<evidence type="ECO:0000256" key="2">
    <source>
        <dbReference type="PROSITE-ProRule" id="PRU00169"/>
    </source>
</evidence>